<dbReference type="Pfam" id="PF13440">
    <property type="entry name" value="Polysacc_synt_3"/>
    <property type="match status" value="1"/>
</dbReference>
<feature type="transmembrane region" description="Helical" evidence="6">
    <location>
        <begin position="443"/>
        <end position="465"/>
    </location>
</feature>
<feature type="transmembrane region" description="Helical" evidence="6">
    <location>
        <begin position="82"/>
        <end position="103"/>
    </location>
</feature>
<keyword evidence="2" id="KW-1003">Cell membrane</keyword>
<dbReference type="RefSeq" id="WP_382167435.1">
    <property type="nucleotide sequence ID" value="NZ_JBHTBR010000005.1"/>
</dbReference>
<sequence>MIWRHLFGYLPANVIQGLVSFGAVYAYTRLLGADDYGRYALILTIMSASHTTTLTWAEAAAYRFAGEAEERGGMNDHIRTSITLSMLSLIPALLIVGIGWLIVGGDPKMQAAIIWLALSMPCFSVIQMSLEIHKARQQVSRFAKISIAHILLGFAGGLYFAWRTQAGAAAPFIGLAISGVLFAAIQGQYLWKLSKEGRFETSRAKSYFAYGMPLALALLLEIALGAGDRFLIAYFLDNAAVGAYAAGYGVSDQTIRLLCMWGAMAGAPLLMASYEKHGMSGIAEPGKNMARLLMLIALPAATGLAMVAQPLAQFMIGEELRDQAALTIPWIAAAGLINGFIIYYFSEAFQLSKKTALRASLMIIPTVLNVILNIILLPRIGLMGAVYATVFCYALALLLVMGVGRRFIALPIPIKDLTLIAIACAGMAGVVYLLPAIGAFPELMLKASLGGIAYAILAIGLNAGGARDLVKSLKRSNSA</sequence>
<evidence type="ECO:0000256" key="3">
    <source>
        <dbReference type="ARBA" id="ARBA00022692"/>
    </source>
</evidence>
<dbReference type="PANTHER" id="PTHR30250:SF31">
    <property type="entry name" value="INNER MEMBRANE PROTEIN YGHQ"/>
    <property type="match status" value="1"/>
</dbReference>
<name>A0ABW2IMS6_9PROT</name>
<feature type="transmembrane region" description="Helical" evidence="6">
    <location>
        <begin position="109"/>
        <end position="130"/>
    </location>
</feature>
<comment type="caution">
    <text evidence="7">The sequence shown here is derived from an EMBL/GenBank/DDBJ whole genome shotgun (WGS) entry which is preliminary data.</text>
</comment>
<evidence type="ECO:0000256" key="4">
    <source>
        <dbReference type="ARBA" id="ARBA00022989"/>
    </source>
</evidence>
<feature type="transmembrane region" description="Helical" evidence="6">
    <location>
        <begin position="142"/>
        <end position="162"/>
    </location>
</feature>
<evidence type="ECO:0000256" key="1">
    <source>
        <dbReference type="ARBA" id="ARBA00004651"/>
    </source>
</evidence>
<organism evidence="7 8">
    <name type="scientific">Hirschia litorea</name>
    <dbReference type="NCBI Taxonomy" id="1199156"/>
    <lineage>
        <taxon>Bacteria</taxon>
        <taxon>Pseudomonadati</taxon>
        <taxon>Pseudomonadota</taxon>
        <taxon>Alphaproteobacteria</taxon>
        <taxon>Hyphomonadales</taxon>
        <taxon>Hyphomonadaceae</taxon>
        <taxon>Hirschia</taxon>
    </lineage>
</organism>
<gene>
    <name evidence="7" type="ORF">ACFQS8_11265</name>
</gene>
<protein>
    <submittedName>
        <fullName evidence="7">Lipopolysaccharide biosynthesis protein</fullName>
    </submittedName>
</protein>
<keyword evidence="4 6" id="KW-1133">Transmembrane helix</keyword>
<comment type="subcellular location">
    <subcellularLocation>
        <location evidence="1">Cell membrane</location>
        <topology evidence="1">Multi-pass membrane protein</topology>
    </subcellularLocation>
</comment>
<keyword evidence="5 6" id="KW-0472">Membrane</keyword>
<feature type="transmembrane region" description="Helical" evidence="6">
    <location>
        <begin position="416"/>
        <end position="437"/>
    </location>
</feature>
<feature type="transmembrane region" description="Helical" evidence="6">
    <location>
        <begin position="7"/>
        <end position="27"/>
    </location>
</feature>
<keyword evidence="8" id="KW-1185">Reference proteome</keyword>
<feature type="transmembrane region" description="Helical" evidence="6">
    <location>
        <begin position="212"/>
        <end position="235"/>
    </location>
</feature>
<feature type="transmembrane region" description="Helical" evidence="6">
    <location>
        <begin position="292"/>
        <end position="312"/>
    </location>
</feature>
<reference evidence="8" key="1">
    <citation type="journal article" date="2019" name="Int. J. Syst. Evol. Microbiol.">
        <title>The Global Catalogue of Microorganisms (GCM) 10K type strain sequencing project: providing services to taxonomists for standard genome sequencing and annotation.</title>
        <authorList>
            <consortium name="The Broad Institute Genomics Platform"/>
            <consortium name="The Broad Institute Genome Sequencing Center for Infectious Disease"/>
            <person name="Wu L."/>
            <person name="Ma J."/>
        </authorList>
    </citation>
    <scope>NUCLEOTIDE SEQUENCE [LARGE SCALE GENOMIC DNA]</scope>
    <source>
        <strain evidence="8">CCUG 51308</strain>
    </source>
</reference>
<dbReference type="PANTHER" id="PTHR30250">
    <property type="entry name" value="PST FAMILY PREDICTED COLANIC ACID TRANSPORTER"/>
    <property type="match status" value="1"/>
</dbReference>
<feature type="transmembrane region" description="Helical" evidence="6">
    <location>
        <begin position="324"/>
        <end position="345"/>
    </location>
</feature>
<evidence type="ECO:0000313" key="8">
    <source>
        <dbReference type="Proteomes" id="UP001596492"/>
    </source>
</evidence>
<feature type="transmembrane region" description="Helical" evidence="6">
    <location>
        <begin position="382"/>
        <end position="404"/>
    </location>
</feature>
<evidence type="ECO:0000256" key="2">
    <source>
        <dbReference type="ARBA" id="ARBA00022475"/>
    </source>
</evidence>
<feature type="transmembrane region" description="Helical" evidence="6">
    <location>
        <begin position="255"/>
        <end position="272"/>
    </location>
</feature>
<dbReference type="EMBL" id="JBHTBR010000005">
    <property type="protein sequence ID" value="MFC7292198.1"/>
    <property type="molecule type" value="Genomic_DNA"/>
</dbReference>
<dbReference type="Proteomes" id="UP001596492">
    <property type="component" value="Unassembled WGS sequence"/>
</dbReference>
<accession>A0ABW2IMS6</accession>
<evidence type="ECO:0000256" key="6">
    <source>
        <dbReference type="SAM" id="Phobius"/>
    </source>
</evidence>
<proteinExistence type="predicted"/>
<keyword evidence="3 6" id="KW-0812">Transmembrane</keyword>
<feature type="transmembrane region" description="Helical" evidence="6">
    <location>
        <begin position="168"/>
        <end position="191"/>
    </location>
</feature>
<evidence type="ECO:0000313" key="7">
    <source>
        <dbReference type="EMBL" id="MFC7292198.1"/>
    </source>
</evidence>
<evidence type="ECO:0000256" key="5">
    <source>
        <dbReference type="ARBA" id="ARBA00023136"/>
    </source>
</evidence>
<feature type="transmembrane region" description="Helical" evidence="6">
    <location>
        <begin position="357"/>
        <end position="376"/>
    </location>
</feature>
<dbReference type="InterPro" id="IPR050833">
    <property type="entry name" value="Poly_Biosynth_Transport"/>
</dbReference>